<accession>A0A482WF24</accession>
<name>A0A482WF24_LAOST</name>
<dbReference type="InterPro" id="IPR028002">
    <property type="entry name" value="Myb_DNA-bind_5"/>
</dbReference>
<evidence type="ECO:0000256" key="3">
    <source>
        <dbReference type="ARBA" id="ARBA00023015"/>
    </source>
</evidence>
<keyword evidence="4" id="KW-0804">Transcription</keyword>
<evidence type="ECO:0000256" key="1">
    <source>
        <dbReference type="ARBA" id="ARBA00011764"/>
    </source>
</evidence>
<evidence type="ECO:0000313" key="9">
    <source>
        <dbReference type="Proteomes" id="UP000291343"/>
    </source>
</evidence>
<protein>
    <recommendedName>
        <fullName evidence="2">Regulatory protein zeste</fullName>
    </recommendedName>
</protein>
<feature type="coiled-coil region" evidence="6">
    <location>
        <begin position="183"/>
        <end position="226"/>
    </location>
</feature>
<gene>
    <name evidence="8" type="ORF">LSTR_LSTR003967</name>
</gene>
<keyword evidence="6" id="KW-0175">Coiled coil</keyword>
<comment type="function">
    <text evidence="5">Involved in transvection phenomena (= synapsis-dependent gene expression), where the synaptic pairing of chromosomes carrying genes with which zeste interacts influences the expression of these genes. Zeste binds to DNA and stimulates transcription from a nearby promoter.</text>
</comment>
<evidence type="ECO:0000259" key="7">
    <source>
        <dbReference type="Pfam" id="PF13873"/>
    </source>
</evidence>
<dbReference type="Pfam" id="PF13873">
    <property type="entry name" value="Myb_DNA-bind_5"/>
    <property type="match status" value="1"/>
</dbReference>
<dbReference type="InParanoid" id="A0A482WF24"/>
<keyword evidence="9" id="KW-1185">Reference proteome</keyword>
<dbReference type="AlphaFoldDB" id="A0A482WF24"/>
<comment type="caution">
    <text evidence="8">The sequence shown here is derived from an EMBL/GenBank/DDBJ whole genome shotgun (WGS) entry which is preliminary data.</text>
</comment>
<organism evidence="8 9">
    <name type="scientific">Laodelphax striatellus</name>
    <name type="common">Small brown planthopper</name>
    <name type="synonym">Delphax striatella</name>
    <dbReference type="NCBI Taxonomy" id="195883"/>
    <lineage>
        <taxon>Eukaryota</taxon>
        <taxon>Metazoa</taxon>
        <taxon>Ecdysozoa</taxon>
        <taxon>Arthropoda</taxon>
        <taxon>Hexapoda</taxon>
        <taxon>Insecta</taxon>
        <taxon>Pterygota</taxon>
        <taxon>Neoptera</taxon>
        <taxon>Paraneoptera</taxon>
        <taxon>Hemiptera</taxon>
        <taxon>Auchenorrhyncha</taxon>
        <taxon>Fulgoroidea</taxon>
        <taxon>Delphacidae</taxon>
        <taxon>Criomorphinae</taxon>
        <taxon>Laodelphax</taxon>
    </lineage>
</organism>
<dbReference type="EMBL" id="QKKF02037473">
    <property type="protein sequence ID" value="RZF32104.1"/>
    <property type="molecule type" value="Genomic_DNA"/>
</dbReference>
<evidence type="ECO:0000256" key="2">
    <source>
        <dbReference type="ARBA" id="ARBA00016807"/>
    </source>
</evidence>
<proteinExistence type="predicted"/>
<keyword evidence="3" id="KW-0805">Transcription regulation</keyword>
<evidence type="ECO:0000313" key="8">
    <source>
        <dbReference type="EMBL" id="RZF32104.1"/>
    </source>
</evidence>
<evidence type="ECO:0000256" key="6">
    <source>
        <dbReference type="SAM" id="Coils"/>
    </source>
</evidence>
<comment type="subunit">
    <text evidence="1">Self-associates forming complexes of several hundred monomers.</text>
</comment>
<dbReference type="Proteomes" id="UP000291343">
    <property type="component" value="Unassembled WGS sequence"/>
</dbReference>
<reference evidence="8 9" key="1">
    <citation type="journal article" date="2017" name="Gigascience">
        <title>Genome sequence of the small brown planthopper, Laodelphax striatellus.</title>
        <authorList>
            <person name="Zhu J."/>
            <person name="Jiang F."/>
            <person name="Wang X."/>
            <person name="Yang P."/>
            <person name="Bao Y."/>
            <person name="Zhao W."/>
            <person name="Wang W."/>
            <person name="Lu H."/>
            <person name="Wang Q."/>
            <person name="Cui N."/>
            <person name="Li J."/>
            <person name="Chen X."/>
            <person name="Luo L."/>
            <person name="Yu J."/>
            <person name="Kang L."/>
            <person name="Cui F."/>
        </authorList>
    </citation>
    <scope>NUCLEOTIDE SEQUENCE [LARGE SCALE GENOMIC DNA]</scope>
    <source>
        <strain evidence="8">Lst14</strain>
    </source>
</reference>
<evidence type="ECO:0000256" key="5">
    <source>
        <dbReference type="ARBA" id="ARBA00025466"/>
    </source>
</evidence>
<feature type="domain" description="Myb/SANT-like DNA-binding" evidence="7">
    <location>
        <begin position="6"/>
        <end position="46"/>
    </location>
</feature>
<sequence length="229" mass="26762">MGSLLQKHKAWKLITEEYNKIQKTGRRDTKALSSLYKNLTSRARKQREESTKSGKPMSEVFMKLLRELGEFVPQNKFHCDSSAEVFEHDPAKRNSVEFVLEDTAESERSWVEEQPSNDFSKELVMEEETPRPLTAERPLVADSRKRKPSEQNIVLENYCKGKVDVSKKKLEFIRIEHEKRMEILNLEEEAAVKNSRILSVKEETANLKLEKEKMELEILKAKLIRENLL</sequence>
<evidence type="ECO:0000256" key="4">
    <source>
        <dbReference type="ARBA" id="ARBA00023163"/>
    </source>
</evidence>